<dbReference type="SMART" id="SM00487">
    <property type="entry name" value="DEXDc"/>
    <property type="match status" value="1"/>
</dbReference>
<proteinExistence type="inferred from homology"/>
<evidence type="ECO:0000313" key="9">
    <source>
        <dbReference type="WBParaSite" id="maker-unitig_39693-snap-gene-0.2-mRNA-1"/>
    </source>
</evidence>
<comment type="domain">
    <text evidence="5">The Q motif is unique to and characteristic of the DEAD box family of RNA helicases and controls ATP binding and hydrolysis.</text>
</comment>
<comment type="function">
    <text evidence="5">RNA helicase.</text>
</comment>
<accession>A0A1I8FLF0</accession>
<name>A0A1I8FLF0_9PLAT</name>
<dbReference type="WBParaSite" id="maker-unitig_39693-snap-gene-0.2-mRNA-1">
    <property type="protein sequence ID" value="maker-unitig_39693-snap-gene-0.2-mRNA-1"/>
    <property type="gene ID" value="maker-unitig_39693-snap-gene-0.2"/>
</dbReference>
<sequence>SRRRRRRAREKQEVTLSKPRWAPPWTASSIRNSPNLKLNSAAAARASQLVPGVTSCRAFIRLDLRYLMPFFTRTFTHKEVTEGRQMMTTLTDKWRQEMKMRAAAGAAECCKCSGQAPGPGALIGKVEGKIHQPWRKLHSQAAPEGAGRLSRMHLFAADAADGVQRARMETNGDAPQVPQFEPLLPAAAGCPPHRVRLPRRRTVGFNRRRRSRHGRLCRSLDGLSEATLAGLSDMGMSSMTPIQARAATSWASAKTGSGKTLAFLVPAVELMRRLEFQAAQWDWLHCDIALLGSSACRLIGVLQRPRNLAKGCTNPHRYAGAVCLDHLQNTEHFLYKNLACLILDEADRILDSMLFTATLNDRTRALAKEALRTECLRVGVDDKELAATVDSLEQVYVVCPAERPLLRAVHLLEEEPQAQSHGVHVLLSGSEILYYELLNYIDLPVMAIHGKQKQAKRTQTFFQFGSAESATLLCTDVAARGLDIPR</sequence>
<dbReference type="GO" id="GO:0016787">
    <property type="term" value="F:hydrolase activity"/>
    <property type="evidence" value="ECO:0007669"/>
    <property type="project" value="UniProtKB-KW"/>
</dbReference>
<dbReference type="InterPro" id="IPR001650">
    <property type="entry name" value="Helicase_C-like"/>
</dbReference>
<feature type="domain" description="Helicase ATP-binding" evidence="6">
    <location>
        <begin position="240"/>
        <end position="377"/>
    </location>
</feature>
<organism evidence="8 9">
    <name type="scientific">Macrostomum lignano</name>
    <dbReference type="NCBI Taxonomy" id="282301"/>
    <lineage>
        <taxon>Eukaryota</taxon>
        <taxon>Metazoa</taxon>
        <taxon>Spiralia</taxon>
        <taxon>Lophotrochozoa</taxon>
        <taxon>Platyhelminthes</taxon>
        <taxon>Rhabditophora</taxon>
        <taxon>Macrostomorpha</taxon>
        <taxon>Macrostomida</taxon>
        <taxon>Macrostomidae</taxon>
        <taxon>Macrostomum</taxon>
    </lineage>
</organism>
<dbReference type="InterPro" id="IPR027417">
    <property type="entry name" value="P-loop_NTPase"/>
</dbReference>
<dbReference type="Gene3D" id="3.40.50.300">
    <property type="entry name" value="P-loop containing nucleotide triphosphate hydrolases"/>
    <property type="match status" value="3"/>
</dbReference>
<dbReference type="InterPro" id="IPR000629">
    <property type="entry name" value="RNA-helicase_DEAD-box_CS"/>
</dbReference>
<evidence type="ECO:0000256" key="1">
    <source>
        <dbReference type="ARBA" id="ARBA00022741"/>
    </source>
</evidence>
<dbReference type="Proteomes" id="UP000095280">
    <property type="component" value="Unplaced"/>
</dbReference>
<evidence type="ECO:0000256" key="3">
    <source>
        <dbReference type="ARBA" id="ARBA00022840"/>
    </source>
</evidence>
<dbReference type="GO" id="GO:0005524">
    <property type="term" value="F:ATP binding"/>
    <property type="evidence" value="ECO:0007669"/>
    <property type="project" value="UniProtKB-UniRule"/>
</dbReference>
<dbReference type="PROSITE" id="PS51192">
    <property type="entry name" value="HELICASE_ATP_BIND_1"/>
    <property type="match status" value="1"/>
</dbReference>
<protein>
    <recommendedName>
        <fullName evidence="5">ATP-dependent RNA helicase</fullName>
        <ecNumber evidence="5">3.6.4.13</ecNumber>
    </recommendedName>
</protein>
<keyword evidence="2 5" id="KW-0378">Hydrolase</keyword>
<dbReference type="SUPFAM" id="SSF52540">
    <property type="entry name" value="P-loop containing nucleoside triphosphate hydrolases"/>
    <property type="match status" value="1"/>
</dbReference>
<dbReference type="EC" id="3.6.4.13" evidence="5"/>
<evidence type="ECO:0000313" key="8">
    <source>
        <dbReference type="Proteomes" id="UP000095280"/>
    </source>
</evidence>
<evidence type="ECO:0000256" key="5">
    <source>
        <dbReference type="RuleBase" id="RU365068"/>
    </source>
</evidence>
<dbReference type="PROSITE" id="PS00039">
    <property type="entry name" value="DEAD_ATP_HELICASE"/>
    <property type="match status" value="1"/>
</dbReference>
<comment type="similarity">
    <text evidence="5">Belongs to the DEAD box helicase family.</text>
</comment>
<comment type="catalytic activity">
    <reaction evidence="5">
        <text>ATP + H2O = ADP + phosphate + H(+)</text>
        <dbReference type="Rhea" id="RHEA:13065"/>
        <dbReference type="ChEBI" id="CHEBI:15377"/>
        <dbReference type="ChEBI" id="CHEBI:15378"/>
        <dbReference type="ChEBI" id="CHEBI:30616"/>
        <dbReference type="ChEBI" id="CHEBI:43474"/>
        <dbReference type="ChEBI" id="CHEBI:456216"/>
        <dbReference type="EC" id="3.6.4.13"/>
    </reaction>
</comment>
<keyword evidence="3 5" id="KW-0067">ATP-binding</keyword>
<keyword evidence="4 5" id="KW-0694">RNA-binding</keyword>
<dbReference type="PANTHER" id="PTHR24031">
    <property type="entry name" value="RNA HELICASE"/>
    <property type="match status" value="1"/>
</dbReference>
<keyword evidence="1 5" id="KW-0547">Nucleotide-binding</keyword>
<keyword evidence="8" id="KW-1185">Reference proteome</keyword>
<dbReference type="AlphaFoldDB" id="A0A1I8FLF0"/>
<dbReference type="GO" id="GO:0003724">
    <property type="term" value="F:RNA helicase activity"/>
    <property type="evidence" value="ECO:0007669"/>
    <property type="project" value="UniProtKB-EC"/>
</dbReference>
<feature type="domain" description="Helicase C-terminal" evidence="7">
    <location>
        <begin position="391"/>
        <end position="486"/>
    </location>
</feature>
<evidence type="ECO:0000259" key="6">
    <source>
        <dbReference type="PROSITE" id="PS51192"/>
    </source>
</evidence>
<dbReference type="InterPro" id="IPR014001">
    <property type="entry name" value="Helicase_ATP-bd"/>
</dbReference>
<dbReference type="Pfam" id="PF00271">
    <property type="entry name" value="Helicase_C"/>
    <property type="match status" value="1"/>
</dbReference>
<evidence type="ECO:0000256" key="4">
    <source>
        <dbReference type="ARBA" id="ARBA00022884"/>
    </source>
</evidence>
<keyword evidence="5" id="KW-0347">Helicase</keyword>
<dbReference type="GO" id="GO:0003723">
    <property type="term" value="F:RNA binding"/>
    <property type="evidence" value="ECO:0007669"/>
    <property type="project" value="UniProtKB-UniRule"/>
</dbReference>
<reference evidence="9" key="1">
    <citation type="submission" date="2016-11" db="UniProtKB">
        <authorList>
            <consortium name="WormBaseParasite"/>
        </authorList>
    </citation>
    <scope>IDENTIFICATION</scope>
</reference>
<dbReference type="PROSITE" id="PS51194">
    <property type="entry name" value="HELICASE_CTER"/>
    <property type="match status" value="1"/>
</dbReference>
<evidence type="ECO:0000256" key="2">
    <source>
        <dbReference type="ARBA" id="ARBA00022801"/>
    </source>
</evidence>
<evidence type="ECO:0000259" key="7">
    <source>
        <dbReference type="PROSITE" id="PS51194"/>
    </source>
</evidence>